<evidence type="ECO:0000256" key="1">
    <source>
        <dbReference type="SAM" id="SignalP"/>
    </source>
</evidence>
<sequence length="420" mass="46624">MKKVSFYLTACIVLALNMIFVSCDDEGTNIDPNPLETAHFDIWVSIGGSGGMGSDNTLLVQNTKELDDAETVIDFKGSGVDVTAKLFQESITKGQYYYQIPQEKDRFGKYRIGSTGIETVSEIAFSTNSYKDRRYAHAWIGETTLVILAANGDKDAIIWTKLNTTDMTIIDEGTLEGLTDDLDAYSTSGLADYRASDDMILYSYCHSKSAQRDRVYMAFINADDMSVEHTAVDNRVEFMAGTAYGQLLQDKAFFDENGDYYLACNTKIDGYTSTTQQYGSLLRIKAGETEFDDTYRGYTTSSGKQGKLVTVQSLESGKALIYVQDPIYTGAGEWGSAYNCYYAILDLTTDELTKLDIPFSQGTFSQRSVILGDKAYIGINPEDSEPCVYVYDINNETLTKGMTITEGYEFDRIVAIDDAE</sequence>
<evidence type="ECO:0000313" key="3">
    <source>
        <dbReference type="Proteomes" id="UP000708576"/>
    </source>
</evidence>
<keyword evidence="1" id="KW-0732">Signal</keyword>
<dbReference type="EMBL" id="JAGUCO010000012">
    <property type="protein sequence ID" value="MBS2099565.1"/>
    <property type="molecule type" value="Genomic_DNA"/>
</dbReference>
<gene>
    <name evidence="2" type="ORF">KEM10_14820</name>
</gene>
<keyword evidence="3" id="KW-1185">Reference proteome</keyword>
<protein>
    <recommendedName>
        <fullName evidence="4">DUF4374 domain-containing protein</fullName>
    </recommendedName>
</protein>
<feature type="signal peptide" evidence="1">
    <location>
        <begin position="1"/>
        <end position="23"/>
    </location>
</feature>
<dbReference type="RefSeq" id="WP_212216807.1">
    <property type="nucleotide sequence ID" value="NZ_JAGUCO010000012.1"/>
</dbReference>
<evidence type="ECO:0000313" key="2">
    <source>
        <dbReference type="EMBL" id="MBS2099565.1"/>
    </source>
</evidence>
<feature type="chain" id="PRO_5045167598" description="DUF4374 domain-containing protein" evidence="1">
    <location>
        <begin position="24"/>
        <end position="420"/>
    </location>
</feature>
<evidence type="ECO:0008006" key="4">
    <source>
        <dbReference type="Google" id="ProtNLM"/>
    </source>
</evidence>
<organism evidence="2 3">
    <name type="scientific">Carboxylicivirga linearis</name>
    <dbReference type="NCBI Taxonomy" id="1628157"/>
    <lineage>
        <taxon>Bacteria</taxon>
        <taxon>Pseudomonadati</taxon>
        <taxon>Bacteroidota</taxon>
        <taxon>Bacteroidia</taxon>
        <taxon>Marinilabiliales</taxon>
        <taxon>Marinilabiliaceae</taxon>
        <taxon>Carboxylicivirga</taxon>
    </lineage>
</organism>
<name>A0ABS5JXC3_9BACT</name>
<dbReference type="PROSITE" id="PS51257">
    <property type="entry name" value="PROKAR_LIPOPROTEIN"/>
    <property type="match status" value="1"/>
</dbReference>
<reference evidence="2 3" key="1">
    <citation type="journal article" date="2015" name="Int. J. Syst. Evol. Microbiol.">
        <title>Carboxylicivirga linearis sp. nov., isolated from a sea cucumber culture pond.</title>
        <authorList>
            <person name="Wang F.Q."/>
            <person name="Zhou Y.X."/>
            <person name="Lin X.Z."/>
            <person name="Chen G.J."/>
            <person name="Du Z.J."/>
        </authorList>
    </citation>
    <scope>NUCLEOTIDE SEQUENCE [LARGE SCALE GENOMIC DNA]</scope>
    <source>
        <strain evidence="2 3">FB218</strain>
    </source>
</reference>
<comment type="caution">
    <text evidence="2">The sequence shown here is derived from an EMBL/GenBank/DDBJ whole genome shotgun (WGS) entry which is preliminary data.</text>
</comment>
<proteinExistence type="predicted"/>
<dbReference type="Proteomes" id="UP000708576">
    <property type="component" value="Unassembled WGS sequence"/>
</dbReference>
<accession>A0ABS5JXC3</accession>